<evidence type="ECO:0000313" key="1">
    <source>
        <dbReference type="EMBL" id="VYT37203.1"/>
    </source>
</evidence>
<name>A0A6N2W571_CITAM</name>
<gene>
    <name evidence="1" type="ORF">CALFYP1_04264</name>
</gene>
<proteinExistence type="predicted"/>
<dbReference type="RefSeq" id="WP_156595455.1">
    <property type="nucleotide sequence ID" value="NZ_CACRTI010000004.1"/>
</dbReference>
<sequence length="153" mass="16321">MSDDVMDALDEIGNNLSNIQLKVGFIDGATYPDGTPVAMVAATNEYGNPANNQPPRPFFRNAIANHESEWTEAIGRGLQKGIGIEEVLAVVGEKAAGDIVQSIATLMDPPLSPATIASRKSKGNTSTKPLVDTKVMIRDVHYEVGEIEPSQDS</sequence>
<protein>
    <submittedName>
        <fullName evidence="1">Uncharacterized protein</fullName>
    </submittedName>
</protein>
<organism evidence="1">
    <name type="scientific">Citrobacter amalonaticus</name>
    <dbReference type="NCBI Taxonomy" id="35703"/>
    <lineage>
        <taxon>Bacteria</taxon>
        <taxon>Pseudomonadati</taxon>
        <taxon>Pseudomonadota</taxon>
        <taxon>Gammaproteobacteria</taxon>
        <taxon>Enterobacterales</taxon>
        <taxon>Enterobacteriaceae</taxon>
        <taxon>Citrobacter</taxon>
    </lineage>
</organism>
<dbReference type="AlphaFoldDB" id="A0A6N2W571"/>
<accession>A0A6N2W571</accession>
<dbReference type="EMBL" id="CACRTI010000004">
    <property type="protein sequence ID" value="VYT37203.1"/>
    <property type="molecule type" value="Genomic_DNA"/>
</dbReference>
<reference evidence="1" key="1">
    <citation type="submission" date="2019-11" db="EMBL/GenBank/DDBJ databases">
        <authorList>
            <person name="Feng L."/>
        </authorList>
    </citation>
    <scope>NUCLEOTIDE SEQUENCE</scope>
    <source>
        <strain evidence="1">CAmalonaticusLFYP1</strain>
    </source>
</reference>